<reference evidence="2" key="1">
    <citation type="submission" date="2015-09" db="EMBL/GenBank/DDBJ databases">
        <title>Draft Genome Sequences of Two Novel Amoeba-resistant Intranuclear Bacteria, Candidatus Berkiella cookevillensis and Candidatus Berkiella aquae.</title>
        <authorList>
            <person name="Mehari Y.T."/>
            <person name="Arivett B.A."/>
            <person name="Farone A.L."/>
            <person name="Gunderson J.H."/>
            <person name="Farone M.B."/>
        </authorList>
    </citation>
    <scope>NUCLEOTIDE SEQUENCE [LARGE SCALE GENOMIC DNA]</scope>
    <source>
        <strain evidence="2">CC99</strain>
    </source>
</reference>
<dbReference type="Pfam" id="PF12252">
    <property type="entry name" value="SidE_PDE"/>
    <property type="match status" value="1"/>
</dbReference>
<evidence type="ECO:0000313" key="2">
    <source>
        <dbReference type="EMBL" id="KRG17510.1"/>
    </source>
</evidence>
<dbReference type="OrthoDB" id="5647340at2"/>
<dbReference type="EMBL" id="LKHV01000015">
    <property type="protein sequence ID" value="KRG17510.1"/>
    <property type="molecule type" value="Genomic_DNA"/>
</dbReference>
<proteinExistence type="predicted"/>
<comment type="caution">
    <text evidence="2">The sequence shown here is derived from an EMBL/GenBank/DDBJ whole genome shotgun (WGS) entry which is preliminary data.</text>
</comment>
<gene>
    <name evidence="2" type="ORF">CC99x_02254</name>
</gene>
<dbReference type="AlphaFoldDB" id="A0A0Q9Y9U8"/>
<dbReference type="InterPro" id="IPR021014">
    <property type="entry name" value="SidE_PDE"/>
</dbReference>
<feature type="domain" description="SidE PDE" evidence="1">
    <location>
        <begin position="796"/>
        <end position="1017"/>
    </location>
</feature>
<organism evidence="2">
    <name type="scientific">Candidatus Berkiella cookevillensis</name>
    <dbReference type="NCBI Taxonomy" id="437022"/>
    <lineage>
        <taxon>Bacteria</taxon>
        <taxon>Pseudomonadati</taxon>
        <taxon>Pseudomonadota</taxon>
        <taxon>Gammaproteobacteria</taxon>
        <taxon>Candidatus Berkiellales</taxon>
        <taxon>Candidatus Berkiellaceae</taxon>
        <taxon>Candidatus Berkiella</taxon>
    </lineage>
</organism>
<accession>A0A0Q9Y9U8</accession>
<sequence length="1077" mass="125161">MKSGPDTEMKRKRDEMDYSEDINLMYKKKKAQDSAENQIKFNNQSLEEKYQTVIKDPLYTKISIETLHECFCLLEEAGWNEAEHSKLYMGLLNNPNYAKDLVDYFKQLKACGYVFEEYEIYYCKGIKYACYTKDLTESFGCFEKIEAPLNTKGLFLLQPMIEKSKEAHHLFPYLKELNEMGFTDEIIYSKLIEYSGYAKELMESLKYLKEKGFYYSECKKMYINLMHQASFARELIECIQNFKEMGYSYTQHQRYYDSLIDYPHQARKLVQAFKDLKEAGFSYESHSLLYDVIAAMPEKAKECIGCYKEIENFGFPLEKSKILFLSVINNSDYSLKLLKGFLLLKDSGFNLEEHEQLYWKLTNRPSMADQIAEGFELLKEIGFEYTEYPLLYQKFLDNIENIELFLIKCRSFNAGVFPYTQFKSFYHASILYPDFAQYIINNLIIFNPKDHVSLFNDIFSLLTVLNPNRSLIIRKIKKLVQYADTNVILTPIDEGFIQQKKELNALLREEFSFVEGPLKKASATYEIERILKQIAECNGEGVRLDYTDWRCYVLTLPNQETINISLLLRNANLSQLELNDSLLNSIDKMIKSIYSEWDEMLGRAEKTVQTLNDCLKKALYTYIGNYRYKNIGLVFRAEALDDKFSIIKVAEHKNKEALLCFILGCLINDATNKLNNLAIPPQVEDILLDRAEFLTNEVLAGRLANPWYFPALTSFSASKKGSVAFQKAGMVRTKLENPPSVLPIVNKLENEVLFSQGEQIITTQGPGFYVARIINSPSLEKANQYWSDQALQWALEHYLSKPYKECPSTIKIGDKNINRPNHNLPHVFRVKNAIELVIHYFSRYAIEDDFKEFCQECSLEEIEWLRVAAAFSVTGRESEINAGSDLERYDRYRESSATHFIDFVNKTKNMQLPEVAHMAERVKHVVRYMGNPSYEKQSDGAFGINNHPDASERQRRNFYYRILSVAHKLDLPRCYTASQYEASMKLCHDLSLVSDSQKNDYLEMIRYNIELIKAHGGLLSCDLTMQGKFVDTHIPYQPIYVESSTSLKRIYEISQTITKPEIMNPISTRHDIVCLSP</sequence>
<name>A0A0Q9Y9U8_9GAMM</name>
<evidence type="ECO:0000259" key="1">
    <source>
        <dbReference type="Pfam" id="PF12252"/>
    </source>
</evidence>
<protein>
    <submittedName>
        <fullName evidence="2">Dot/Icm substrate protein</fullName>
    </submittedName>
</protein>